<keyword evidence="1" id="KW-1133">Transmembrane helix</keyword>
<evidence type="ECO:0000313" key="2">
    <source>
        <dbReference type="EMBL" id="ABS64240.1"/>
    </source>
</evidence>
<protein>
    <submittedName>
        <fullName evidence="2">Uncharacterized protein</fullName>
    </submittedName>
</protein>
<dbReference type="EMBL" id="CP000774">
    <property type="protein sequence ID" value="ABS64240.1"/>
    <property type="molecule type" value="Genomic_DNA"/>
</dbReference>
<evidence type="ECO:0000313" key="3">
    <source>
        <dbReference type="Proteomes" id="UP000006377"/>
    </source>
</evidence>
<keyword evidence="1" id="KW-0812">Transmembrane</keyword>
<accession>A7HWF7</accession>
<keyword evidence="3" id="KW-1185">Reference proteome</keyword>
<reference evidence="2 3" key="1">
    <citation type="journal article" date="2011" name="Stand. Genomic Sci.">
        <title>Complete genome sequence of Parvibaculum lavamentivorans type strain (DS-1(T)).</title>
        <authorList>
            <person name="Schleheck D."/>
            <person name="Weiss M."/>
            <person name="Pitluck S."/>
            <person name="Bruce D."/>
            <person name="Land M.L."/>
            <person name="Han S."/>
            <person name="Saunders E."/>
            <person name="Tapia R."/>
            <person name="Detter C."/>
            <person name="Brettin T."/>
            <person name="Han J."/>
            <person name="Woyke T."/>
            <person name="Goodwin L."/>
            <person name="Pennacchio L."/>
            <person name="Nolan M."/>
            <person name="Cook A.M."/>
            <person name="Kjelleberg S."/>
            <person name="Thomas T."/>
        </authorList>
    </citation>
    <scope>NUCLEOTIDE SEQUENCE [LARGE SCALE GENOMIC DNA]</scope>
    <source>
        <strain evidence="3">DS-1 / DSM 13023 / NCIMB 13966</strain>
    </source>
</reference>
<dbReference type="Proteomes" id="UP000006377">
    <property type="component" value="Chromosome"/>
</dbReference>
<dbReference type="HOGENOM" id="CLU_762250_0_0_5"/>
<sequence>MPRGFQHGRSCMRFLFTLVIFLLVLPLVFLFAFQQGLLDDYVADDEIPAEPFIIAELRQETSGADLSRRIDKALDENAYDDAVMYAEIANYIEEPLNADTAMRLEAEDAYARRLTRNTTSFAQGFVTGEGNDTPAFMGAVASDLTVIGDVRDIGSEGAKLARGEEYSKMILGLSVVGLAATTATVATGGGGLPARIGVSLLKIARKTGTITAGLTRDVTRALQEAVNFEKLGGTLRAVDLTNPQATRRAVTEYADGISMARITPILDDVAVLEKSVGPAETVRVMRYVDSADDLARVTKMSGTLGTKTRGIIEITGKTSLRAFKTAWNLLLVALEFVWAIVAGIGALFATALGRRVVRGRRQRA</sequence>
<gene>
    <name evidence="2" type="ordered locus">Plav_2632</name>
</gene>
<dbReference type="eggNOG" id="ENOG5031HEF">
    <property type="taxonomic scope" value="Bacteria"/>
</dbReference>
<evidence type="ECO:0000256" key="1">
    <source>
        <dbReference type="SAM" id="Phobius"/>
    </source>
</evidence>
<organism evidence="2 3">
    <name type="scientific">Parvibaculum lavamentivorans (strain DS-1 / DSM 13023 / NCIMB 13966)</name>
    <dbReference type="NCBI Taxonomy" id="402881"/>
    <lineage>
        <taxon>Bacteria</taxon>
        <taxon>Pseudomonadati</taxon>
        <taxon>Pseudomonadota</taxon>
        <taxon>Alphaproteobacteria</taxon>
        <taxon>Hyphomicrobiales</taxon>
        <taxon>Parvibaculaceae</taxon>
        <taxon>Parvibaculum</taxon>
    </lineage>
</organism>
<dbReference type="AlphaFoldDB" id="A7HWF7"/>
<name>A7HWF7_PARL1</name>
<feature type="transmembrane region" description="Helical" evidence="1">
    <location>
        <begin position="327"/>
        <end position="353"/>
    </location>
</feature>
<dbReference type="STRING" id="402881.Plav_2632"/>
<proteinExistence type="predicted"/>
<dbReference type="KEGG" id="pla:Plav_2632"/>
<keyword evidence="1" id="KW-0472">Membrane</keyword>